<accession>A0A176S1Q5</accession>
<sequence>MLSLNLHTPREIQLILSQRVKRLRLINEWTQAELAERAGITLVSLKRFESTGKISLERLSLIALALGRLNELMQLFEEPEIMTLSDIKKLTKKRQRGKRKSMGD</sequence>
<dbReference type="Proteomes" id="UP000076962">
    <property type="component" value="Unassembled WGS sequence"/>
</dbReference>
<protein>
    <submittedName>
        <fullName evidence="2">Transcriptional regulator</fullName>
    </submittedName>
</protein>
<dbReference type="InterPro" id="IPR010982">
    <property type="entry name" value="Lambda_DNA-bd_dom_sf"/>
</dbReference>
<dbReference type="CDD" id="cd00093">
    <property type="entry name" value="HTH_XRE"/>
    <property type="match status" value="1"/>
</dbReference>
<dbReference type="GO" id="GO:0003677">
    <property type="term" value="F:DNA binding"/>
    <property type="evidence" value="ECO:0007669"/>
    <property type="project" value="InterPro"/>
</dbReference>
<organism evidence="2 3">
    <name type="scientific">Candidatus Thiomargarita nelsonii</name>
    <dbReference type="NCBI Taxonomy" id="1003181"/>
    <lineage>
        <taxon>Bacteria</taxon>
        <taxon>Pseudomonadati</taxon>
        <taxon>Pseudomonadota</taxon>
        <taxon>Gammaproteobacteria</taxon>
        <taxon>Thiotrichales</taxon>
        <taxon>Thiotrichaceae</taxon>
        <taxon>Thiomargarita</taxon>
    </lineage>
</organism>
<keyword evidence="3" id="KW-1185">Reference proteome</keyword>
<name>A0A176S1Q5_9GAMM</name>
<proteinExistence type="predicted"/>
<dbReference type="EMBL" id="LUTY01001238">
    <property type="protein sequence ID" value="OAD22001.1"/>
    <property type="molecule type" value="Genomic_DNA"/>
</dbReference>
<evidence type="ECO:0000313" key="2">
    <source>
        <dbReference type="EMBL" id="OAD22001.1"/>
    </source>
</evidence>
<reference evidence="2 3" key="1">
    <citation type="submission" date="2016-05" db="EMBL/GenBank/DDBJ databases">
        <title>Single-cell genome of chain-forming Candidatus Thiomargarita nelsonii and comparison to other large sulfur-oxidizing bacteria.</title>
        <authorList>
            <person name="Winkel M."/>
            <person name="Salman V."/>
            <person name="Woyke T."/>
            <person name="Schulz-Vogt H."/>
            <person name="Richter M."/>
            <person name="Flood B."/>
            <person name="Bailey J."/>
            <person name="Amann R."/>
            <person name="Mussmann M."/>
        </authorList>
    </citation>
    <scope>NUCLEOTIDE SEQUENCE [LARGE SCALE GENOMIC DNA]</scope>
    <source>
        <strain evidence="2 3">THI036</strain>
    </source>
</reference>
<gene>
    <name evidence="2" type="ORF">THIOM_002216</name>
</gene>
<dbReference type="SMART" id="SM00530">
    <property type="entry name" value="HTH_XRE"/>
    <property type="match status" value="1"/>
</dbReference>
<feature type="domain" description="HTH cro/C1-type" evidence="1">
    <location>
        <begin position="20"/>
        <end position="72"/>
    </location>
</feature>
<dbReference type="SUPFAM" id="SSF47413">
    <property type="entry name" value="lambda repressor-like DNA-binding domains"/>
    <property type="match status" value="1"/>
</dbReference>
<evidence type="ECO:0000313" key="3">
    <source>
        <dbReference type="Proteomes" id="UP000076962"/>
    </source>
</evidence>
<dbReference type="Pfam" id="PF01381">
    <property type="entry name" value="HTH_3"/>
    <property type="match status" value="1"/>
</dbReference>
<dbReference type="PROSITE" id="PS50943">
    <property type="entry name" value="HTH_CROC1"/>
    <property type="match status" value="1"/>
</dbReference>
<comment type="caution">
    <text evidence="2">The sequence shown here is derived from an EMBL/GenBank/DDBJ whole genome shotgun (WGS) entry which is preliminary data.</text>
</comment>
<dbReference type="Gene3D" id="1.10.260.40">
    <property type="entry name" value="lambda repressor-like DNA-binding domains"/>
    <property type="match status" value="1"/>
</dbReference>
<dbReference type="AlphaFoldDB" id="A0A176S1Q5"/>
<evidence type="ECO:0000259" key="1">
    <source>
        <dbReference type="PROSITE" id="PS50943"/>
    </source>
</evidence>
<dbReference type="InterPro" id="IPR001387">
    <property type="entry name" value="Cro/C1-type_HTH"/>
</dbReference>